<keyword evidence="3" id="KW-1185">Reference proteome</keyword>
<accession>A0AAD5SG04</accession>
<protein>
    <submittedName>
        <fullName evidence="2">Uncharacterized protein</fullName>
    </submittedName>
</protein>
<comment type="caution">
    <text evidence="2">The sequence shown here is derived from an EMBL/GenBank/DDBJ whole genome shotgun (WGS) entry which is preliminary data.</text>
</comment>
<reference evidence="2" key="1">
    <citation type="submission" date="2020-05" db="EMBL/GenBank/DDBJ databases">
        <title>Phylogenomic resolution of chytrid fungi.</title>
        <authorList>
            <person name="Stajich J.E."/>
            <person name="Amses K."/>
            <person name="Simmons R."/>
            <person name="Seto K."/>
            <person name="Myers J."/>
            <person name="Bonds A."/>
            <person name="Quandt C.A."/>
            <person name="Barry K."/>
            <person name="Liu P."/>
            <person name="Grigoriev I."/>
            <person name="Longcore J.E."/>
            <person name="James T.Y."/>
        </authorList>
    </citation>
    <scope>NUCLEOTIDE SEQUENCE</scope>
    <source>
        <strain evidence="2">JEL0318</strain>
    </source>
</reference>
<name>A0AAD5SG04_9FUNG</name>
<evidence type="ECO:0000313" key="2">
    <source>
        <dbReference type="EMBL" id="KAJ3053261.1"/>
    </source>
</evidence>
<gene>
    <name evidence="2" type="ORF">HK097_004696</name>
</gene>
<dbReference type="EMBL" id="JADGJD010000223">
    <property type="protein sequence ID" value="KAJ3053261.1"/>
    <property type="molecule type" value="Genomic_DNA"/>
</dbReference>
<dbReference type="AlphaFoldDB" id="A0AAD5SG04"/>
<evidence type="ECO:0000256" key="1">
    <source>
        <dbReference type="SAM" id="MobiDB-lite"/>
    </source>
</evidence>
<proteinExistence type="predicted"/>
<organism evidence="2 3">
    <name type="scientific">Rhizophlyctis rosea</name>
    <dbReference type="NCBI Taxonomy" id="64517"/>
    <lineage>
        <taxon>Eukaryota</taxon>
        <taxon>Fungi</taxon>
        <taxon>Fungi incertae sedis</taxon>
        <taxon>Chytridiomycota</taxon>
        <taxon>Chytridiomycota incertae sedis</taxon>
        <taxon>Chytridiomycetes</taxon>
        <taxon>Rhizophlyctidales</taxon>
        <taxon>Rhizophlyctidaceae</taxon>
        <taxon>Rhizophlyctis</taxon>
    </lineage>
</organism>
<dbReference type="Proteomes" id="UP001212841">
    <property type="component" value="Unassembled WGS sequence"/>
</dbReference>
<feature type="region of interest" description="Disordered" evidence="1">
    <location>
        <begin position="629"/>
        <end position="660"/>
    </location>
</feature>
<feature type="compositionally biased region" description="Acidic residues" evidence="1">
    <location>
        <begin position="632"/>
        <end position="660"/>
    </location>
</feature>
<sequence>MSARVGPDGGPGAEDFHLMVDKLSTKGLSREDLDVNAEAVAHWVLAMLVARFEVLEAYLARAGSGATPYNFLMMQILPETLLPHDNDPINSHAGEDLFATLTEILRHAEAGALRNRIFECLRLFRRRFPDEKVPVVIDEVQILLAESTEFYAGTNNTEQSRPLYTPVVRTVLDVGGKSVLMPVVVSGTGLSVTNAEEKSGSMIAKGVSTTERVVCRSGQVFTAFEEYVDHFMDLGGDGAAGRWSRMWSLLRGRPRFAATFIETCLTTLNHMADSSGSLHEVLNEVTFQLLRHDNNKSLYAAVRRLHQSRKPELWNFAVNACASYIYTGSSIVFYREEHLELIEIGVGQLDRGRRAGSLEGRIDEPLVAMAMSRFCEDHDTPLSERVFQWMGVAKHNPSGNGFLWETVLPTELRRLFDGTRPMKDHPLFKTFSSLPTYFQYPATICPPVETTSLYGSQSLKAGDTYRLHHFLRKPLAPFLLPEFEAGPDIAFAVKFQSTPPITIACFLQAKLAVKVGNKRAAKSTTCPERFFSRKGRGGLVQKRQDVMATLREGYNREMGVIRITLAYPAKIGAAKVVSTSYPQRITRSRARGIATHPDVELLVDATNIQLFATEQHIKFLENLKGEDLEQRDVEEEVGSSDDDGVDTEEQYVSDAMDVDE</sequence>
<evidence type="ECO:0000313" key="3">
    <source>
        <dbReference type="Proteomes" id="UP001212841"/>
    </source>
</evidence>